<keyword evidence="4 7" id="KW-0812">Transmembrane</keyword>
<dbReference type="EMBL" id="CP023819">
    <property type="protein sequence ID" value="ATL88943.1"/>
    <property type="molecule type" value="Genomic_DNA"/>
</dbReference>
<reference evidence="8 14" key="2">
    <citation type="submission" date="2017-10" db="EMBL/GenBank/DDBJ databases">
        <title>Complete Genome Sequence of Faecalibacterium prausnitzii isolated from the gut of healthy adult Indian.</title>
        <authorList>
            <person name="Bag S."/>
            <person name="Ghosh T.S."/>
            <person name="Das B."/>
        </authorList>
    </citation>
    <scope>NUCLEOTIDE SEQUENCE [LARGE SCALE GENOMIC DNA]</scope>
    <source>
        <strain evidence="8 14">Indica</strain>
    </source>
</reference>
<keyword evidence="6 7" id="KW-0472">Membrane</keyword>
<evidence type="ECO:0000313" key="12">
    <source>
        <dbReference type="EMBL" id="RGC06518.1"/>
    </source>
</evidence>
<comment type="similarity">
    <text evidence="2">Belongs to the UPF0410 family.</text>
</comment>
<dbReference type="GeneID" id="90660277"/>
<dbReference type="Proteomes" id="UP000261140">
    <property type="component" value="Unassembled WGS sequence"/>
</dbReference>
<evidence type="ECO:0000313" key="9">
    <source>
        <dbReference type="EMBL" id="MSC61800.1"/>
    </source>
</evidence>
<reference evidence="15 16" key="3">
    <citation type="submission" date="2018-08" db="EMBL/GenBank/DDBJ databases">
        <title>A genome reference for cultivated species of the human gut microbiota.</title>
        <authorList>
            <person name="Zou Y."/>
            <person name="Xue W."/>
            <person name="Luo G."/>
        </authorList>
    </citation>
    <scope>NUCLEOTIDE SEQUENCE [LARGE SCALE GENOMIC DNA]</scope>
    <source>
        <strain evidence="11 16">AF36-11AT</strain>
        <strain evidence="12 15">AM42-11AC</strain>
    </source>
</reference>
<dbReference type="Proteomes" id="UP000261079">
    <property type="component" value="Unassembled WGS sequence"/>
</dbReference>
<dbReference type="Pfam" id="PF04226">
    <property type="entry name" value="Transgly_assoc"/>
    <property type="match status" value="1"/>
</dbReference>
<evidence type="ECO:0000313" key="16">
    <source>
        <dbReference type="Proteomes" id="UP000261140"/>
    </source>
</evidence>
<feature type="transmembrane region" description="Helical" evidence="7">
    <location>
        <begin position="60"/>
        <end position="80"/>
    </location>
</feature>
<dbReference type="AlphaFoldDB" id="A0A1Q6QU70"/>
<evidence type="ECO:0000313" key="10">
    <source>
        <dbReference type="EMBL" id="PDX89145.1"/>
    </source>
</evidence>
<dbReference type="EMBL" id="WKQN01000001">
    <property type="protein sequence ID" value="MSC61800.1"/>
    <property type="molecule type" value="Genomic_DNA"/>
</dbReference>
<evidence type="ECO:0000256" key="3">
    <source>
        <dbReference type="ARBA" id="ARBA00022475"/>
    </source>
</evidence>
<evidence type="ECO:0000313" key="15">
    <source>
        <dbReference type="Proteomes" id="UP000261079"/>
    </source>
</evidence>
<evidence type="ECO:0000313" key="11">
    <source>
        <dbReference type="EMBL" id="RGB73548.1"/>
    </source>
</evidence>
<evidence type="ECO:0000313" key="8">
    <source>
        <dbReference type="EMBL" id="ATL88943.1"/>
    </source>
</evidence>
<evidence type="ECO:0000313" key="17">
    <source>
        <dbReference type="Proteomes" id="UP000461506"/>
    </source>
</evidence>
<organism evidence="10 13">
    <name type="scientific">Faecalibacterium prausnitzii</name>
    <dbReference type="NCBI Taxonomy" id="853"/>
    <lineage>
        <taxon>Bacteria</taxon>
        <taxon>Bacillati</taxon>
        <taxon>Bacillota</taxon>
        <taxon>Clostridia</taxon>
        <taxon>Eubacteriales</taxon>
        <taxon>Oscillospiraceae</taxon>
        <taxon>Faecalibacterium</taxon>
    </lineage>
</organism>
<reference evidence="9 17" key="4">
    <citation type="journal article" date="2019" name="Nat. Med.">
        <title>A library of human gut bacterial isolates paired with longitudinal multiomics data enables mechanistic microbiome research.</title>
        <authorList>
            <person name="Poyet M."/>
            <person name="Groussin M."/>
            <person name="Gibbons S.M."/>
            <person name="Avila-Pacheco J."/>
            <person name="Jiang X."/>
            <person name="Kearney S.M."/>
            <person name="Perrotta A.R."/>
            <person name="Berdy B."/>
            <person name="Zhao S."/>
            <person name="Lieberman T.D."/>
            <person name="Swanson P.K."/>
            <person name="Smith M."/>
            <person name="Roesemann S."/>
            <person name="Alexander J.E."/>
            <person name="Rich S.A."/>
            <person name="Livny J."/>
            <person name="Vlamakis H."/>
            <person name="Clish C."/>
            <person name="Bullock K."/>
            <person name="Deik A."/>
            <person name="Scott J."/>
            <person name="Pierce K.A."/>
            <person name="Xavier R.J."/>
            <person name="Alm E.J."/>
        </authorList>
    </citation>
    <scope>NUCLEOTIDE SEQUENCE [LARGE SCALE GENOMIC DNA]</scope>
    <source>
        <strain evidence="9 17">BIOML-A1</strain>
    </source>
</reference>
<evidence type="ECO:0000256" key="5">
    <source>
        <dbReference type="ARBA" id="ARBA00022989"/>
    </source>
</evidence>
<sequence length="110" mass="11441">MITLSILIVLALICALVGVLMGLFSLIGLLASLLVGVLVGALAGHIANRFMGTQTSTGRNIVLGILGSFVGEFLFGLIGIHATGSISSFVISVLGACVCIWVDNRLFHDR</sequence>
<dbReference type="Proteomes" id="UP000461506">
    <property type="component" value="Unassembled WGS sequence"/>
</dbReference>
<accession>A0A1Q6QU70</accession>
<dbReference type="RefSeq" id="WP_005934393.1">
    <property type="nucleotide sequence ID" value="NZ_CABVEJ010000001.1"/>
</dbReference>
<reference evidence="10 13" key="1">
    <citation type="journal article" date="2017" name="Front. Microbiol.">
        <title>New Insights into the Diversity of the Genus Faecalibacterium.</title>
        <authorList>
            <person name="Benevides L."/>
            <person name="Burman S."/>
            <person name="Martin R."/>
            <person name="Robert V."/>
            <person name="Thomas M."/>
            <person name="Miquel S."/>
            <person name="Chain F."/>
            <person name="Sokol H."/>
            <person name="Bermudez-Humaran L.G."/>
            <person name="Morrison M."/>
            <person name="Langella P."/>
            <person name="Azevedo V.A."/>
            <person name="Chatel J.M."/>
            <person name="Soares S."/>
        </authorList>
    </citation>
    <scope>NUCLEOTIDE SEQUENCE [LARGE SCALE GENOMIC DNA]</scope>
    <source>
        <strain evidence="10 13">AHMP21</strain>
    </source>
</reference>
<dbReference type="Proteomes" id="UP000220438">
    <property type="component" value="Unassembled WGS sequence"/>
</dbReference>
<gene>
    <name evidence="10" type="ORF">CHR61_09620</name>
    <name evidence="8" type="ORF">CRH10_00755</name>
    <name evidence="12" type="ORF">DW905_04425</name>
    <name evidence="11" type="ORF">DWZ89_01795</name>
    <name evidence="9" type="ORF">GKD95_00255</name>
</gene>
<dbReference type="GO" id="GO:0005886">
    <property type="term" value="C:plasma membrane"/>
    <property type="evidence" value="ECO:0007669"/>
    <property type="project" value="UniProtKB-SubCell"/>
</dbReference>
<evidence type="ECO:0000313" key="13">
    <source>
        <dbReference type="Proteomes" id="UP000220438"/>
    </source>
</evidence>
<evidence type="ECO:0000256" key="4">
    <source>
        <dbReference type="ARBA" id="ARBA00022692"/>
    </source>
</evidence>
<evidence type="ECO:0000256" key="1">
    <source>
        <dbReference type="ARBA" id="ARBA00004651"/>
    </source>
</evidence>
<dbReference type="EMBL" id="QVEZ01000002">
    <property type="protein sequence ID" value="RGC06518.1"/>
    <property type="molecule type" value="Genomic_DNA"/>
</dbReference>
<comment type="subcellular location">
    <subcellularLocation>
        <location evidence="1">Cell membrane</location>
        <topology evidence="1">Multi-pass membrane protein</topology>
    </subcellularLocation>
</comment>
<feature type="transmembrane region" description="Helical" evidence="7">
    <location>
        <begin position="86"/>
        <end position="102"/>
    </location>
</feature>
<dbReference type="EMBL" id="QVEQ01000001">
    <property type="protein sequence ID" value="RGB73548.1"/>
    <property type="molecule type" value="Genomic_DNA"/>
</dbReference>
<evidence type="ECO:0000256" key="7">
    <source>
        <dbReference type="SAM" id="Phobius"/>
    </source>
</evidence>
<keyword evidence="5 7" id="KW-1133">Transmembrane helix</keyword>
<dbReference type="Proteomes" id="UP000223709">
    <property type="component" value="Chromosome"/>
</dbReference>
<dbReference type="EMBL" id="NOUW01000027">
    <property type="protein sequence ID" value="PDX89145.1"/>
    <property type="molecule type" value="Genomic_DNA"/>
</dbReference>
<protein>
    <submittedName>
        <fullName evidence="10">GlsB/YeaQ/YmgE family stress response membrane protein</fullName>
    </submittedName>
</protein>
<keyword evidence="3" id="KW-1003">Cell membrane</keyword>
<dbReference type="InterPro" id="IPR007341">
    <property type="entry name" value="Transgly_assoc"/>
</dbReference>
<evidence type="ECO:0000256" key="6">
    <source>
        <dbReference type="ARBA" id="ARBA00023136"/>
    </source>
</evidence>
<dbReference type="KEGG" id="fpra:CG447_00895"/>
<proteinExistence type="inferred from homology"/>
<name>A0A1Q6QU70_9FIRM</name>
<evidence type="ECO:0000313" key="14">
    <source>
        <dbReference type="Proteomes" id="UP000223709"/>
    </source>
</evidence>
<feature type="transmembrane region" description="Helical" evidence="7">
    <location>
        <begin position="6"/>
        <end position="39"/>
    </location>
</feature>
<evidence type="ECO:0000256" key="2">
    <source>
        <dbReference type="ARBA" id="ARBA00011006"/>
    </source>
</evidence>